<evidence type="ECO:0000259" key="7">
    <source>
        <dbReference type="Pfam" id="PF12823"/>
    </source>
</evidence>
<accession>A0A4R5KXE0</accession>
<evidence type="ECO:0000313" key="9">
    <source>
        <dbReference type="Proteomes" id="UP000295636"/>
    </source>
</evidence>
<feature type="transmembrane region" description="Helical" evidence="6">
    <location>
        <begin position="69"/>
        <end position="88"/>
    </location>
</feature>
<dbReference type="PANTHER" id="PTHR40077">
    <property type="entry name" value="MEMBRANE PROTEIN-RELATED"/>
    <property type="match status" value="1"/>
</dbReference>
<evidence type="ECO:0000256" key="4">
    <source>
        <dbReference type="ARBA" id="ARBA00022989"/>
    </source>
</evidence>
<dbReference type="EMBL" id="SMRT01000002">
    <property type="protein sequence ID" value="TDF99737.1"/>
    <property type="molecule type" value="Genomic_DNA"/>
</dbReference>
<keyword evidence="5 6" id="KW-0472">Membrane</keyword>
<evidence type="ECO:0000256" key="1">
    <source>
        <dbReference type="ARBA" id="ARBA00004651"/>
    </source>
</evidence>
<evidence type="ECO:0000256" key="6">
    <source>
        <dbReference type="SAM" id="Phobius"/>
    </source>
</evidence>
<dbReference type="Pfam" id="PF12823">
    <property type="entry name" value="DUF3817"/>
    <property type="match status" value="1"/>
</dbReference>
<sequence>MLSTALGRFRMVGLYEGISFLVLLCIAMPLKYYADIPQAVKIVGMLHGVLFIMYLLALVHVTIVKRWSIIRVIGALIASLLPFGTFVLDARLRREA</sequence>
<evidence type="ECO:0000256" key="2">
    <source>
        <dbReference type="ARBA" id="ARBA00022475"/>
    </source>
</evidence>
<keyword evidence="3 6" id="KW-0812">Transmembrane</keyword>
<dbReference type="GO" id="GO:0005886">
    <property type="term" value="C:plasma membrane"/>
    <property type="evidence" value="ECO:0007669"/>
    <property type="project" value="UniProtKB-SubCell"/>
</dbReference>
<evidence type="ECO:0000256" key="5">
    <source>
        <dbReference type="ARBA" id="ARBA00023136"/>
    </source>
</evidence>
<comment type="caution">
    <text evidence="8">The sequence shown here is derived from an EMBL/GenBank/DDBJ whole genome shotgun (WGS) entry which is preliminary data.</text>
</comment>
<feature type="transmembrane region" description="Helical" evidence="6">
    <location>
        <begin position="42"/>
        <end position="63"/>
    </location>
</feature>
<dbReference type="Proteomes" id="UP000295636">
    <property type="component" value="Unassembled WGS sequence"/>
</dbReference>
<gene>
    <name evidence="8" type="ORF">E1757_07900</name>
</gene>
<dbReference type="PANTHER" id="PTHR40077:SF1">
    <property type="entry name" value="MEMBRANE PROTEIN"/>
    <property type="match status" value="1"/>
</dbReference>
<keyword evidence="4 6" id="KW-1133">Transmembrane helix</keyword>
<name>A0A4R5KXE0_9BACL</name>
<evidence type="ECO:0000313" key="8">
    <source>
        <dbReference type="EMBL" id="TDF99737.1"/>
    </source>
</evidence>
<organism evidence="8 9">
    <name type="scientific">Paenibacillus piri</name>
    <dbReference type="NCBI Taxonomy" id="2547395"/>
    <lineage>
        <taxon>Bacteria</taxon>
        <taxon>Bacillati</taxon>
        <taxon>Bacillota</taxon>
        <taxon>Bacilli</taxon>
        <taxon>Bacillales</taxon>
        <taxon>Paenibacillaceae</taxon>
        <taxon>Paenibacillus</taxon>
    </lineage>
</organism>
<comment type="subcellular location">
    <subcellularLocation>
        <location evidence="1">Cell membrane</location>
        <topology evidence="1">Multi-pass membrane protein</topology>
    </subcellularLocation>
</comment>
<feature type="transmembrane region" description="Helical" evidence="6">
    <location>
        <begin position="12"/>
        <end position="30"/>
    </location>
</feature>
<proteinExistence type="predicted"/>
<evidence type="ECO:0000256" key="3">
    <source>
        <dbReference type="ARBA" id="ARBA00022692"/>
    </source>
</evidence>
<keyword evidence="9" id="KW-1185">Reference proteome</keyword>
<dbReference type="RefSeq" id="WP_133226408.1">
    <property type="nucleotide sequence ID" value="NZ_SMRT01000002.1"/>
</dbReference>
<protein>
    <submittedName>
        <fullName evidence="8">DUF3817 domain-containing protein</fullName>
    </submittedName>
</protein>
<feature type="domain" description="DUF3817" evidence="7">
    <location>
        <begin position="6"/>
        <end position="94"/>
    </location>
</feature>
<keyword evidence="2" id="KW-1003">Cell membrane</keyword>
<reference evidence="8 9" key="1">
    <citation type="submission" date="2019-03" db="EMBL/GenBank/DDBJ databases">
        <title>This is whole genome sequence of Paenibacillus sp MS74 strain.</title>
        <authorList>
            <person name="Trinh H.N."/>
        </authorList>
    </citation>
    <scope>NUCLEOTIDE SEQUENCE [LARGE SCALE GENOMIC DNA]</scope>
    <source>
        <strain evidence="8 9">MS74</strain>
    </source>
</reference>
<dbReference type="NCBIfam" id="TIGR03954">
    <property type="entry name" value="integ_memb_HG"/>
    <property type="match status" value="1"/>
</dbReference>
<dbReference type="AlphaFoldDB" id="A0A4R5KXE0"/>
<dbReference type="InterPro" id="IPR023845">
    <property type="entry name" value="DUF3817_TM"/>
</dbReference>
<dbReference type="OrthoDB" id="1121311at2"/>